<dbReference type="FunFam" id="2.60.120.200:FF:000114">
    <property type="entry name" value="Probable endo-1,3(4)-beta-glucanase NFIA_089530"/>
    <property type="match status" value="1"/>
</dbReference>
<proteinExistence type="inferred from homology"/>
<evidence type="ECO:0000256" key="15">
    <source>
        <dbReference type="ARBA" id="ARBA00023326"/>
    </source>
</evidence>
<keyword evidence="14" id="KW-0326">Glycosidase</keyword>
<dbReference type="GO" id="GO:0052861">
    <property type="term" value="F:endo-1,3(4)-beta-glucanase activity"/>
    <property type="evidence" value="ECO:0007669"/>
    <property type="project" value="UniProtKB-EC"/>
</dbReference>
<dbReference type="SUPFAM" id="SSF49899">
    <property type="entry name" value="Concanavalin A-like lectins/glucanases"/>
    <property type="match status" value="1"/>
</dbReference>
<dbReference type="EMBL" id="KV878341">
    <property type="protein sequence ID" value="OJJ47319.1"/>
    <property type="molecule type" value="Genomic_DNA"/>
</dbReference>
<gene>
    <name evidence="18" type="ORF">ASPZODRAFT_65123</name>
</gene>
<dbReference type="PROSITE" id="PS51762">
    <property type="entry name" value="GH16_2"/>
    <property type="match status" value="1"/>
</dbReference>
<evidence type="ECO:0000256" key="6">
    <source>
        <dbReference type="ARBA" id="ARBA00022622"/>
    </source>
</evidence>
<evidence type="ECO:0000256" key="9">
    <source>
        <dbReference type="ARBA" id="ARBA00023001"/>
    </source>
</evidence>
<dbReference type="CDD" id="cd02181">
    <property type="entry name" value="GH16_fungal_Lam16A_glucanase"/>
    <property type="match status" value="1"/>
</dbReference>
<keyword evidence="13" id="KW-0449">Lipoprotein</keyword>
<reference evidence="19" key="1">
    <citation type="journal article" date="2017" name="Genome Biol.">
        <title>Comparative genomics reveals high biological diversity and specific adaptations in the industrially and medically important fungal genus Aspergillus.</title>
        <authorList>
            <person name="de Vries R.P."/>
            <person name="Riley R."/>
            <person name="Wiebenga A."/>
            <person name="Aguilar-Osorio G."/>
            <person name="Amillis S."/>
            <person name="Uchima C.A."/>
            <person name="Anderluh G."/>
            <person name="Asadollahi M."/>
            <person name="Askin M."/>
            <person name="Barry K."/>
            <person name="Battaglia E."/>
            <person name="Bayram O."/>
            <person name="Benocci T."/>
            <person name="Braus-Stromeyer S.A."/>
            <person name="Caldana C."/>
            <person name="Canovas D."/>
            <person name="Cerqueira G.C."/>
            <person name="Chen F."/>
            <person name="Chen W."/>
            <person name="Choi C."/>
            <person name="Clum A."/>
            <person name="Dos Santos R.A."/>
            <person name="Damasio A.R."/>
            <person name="Diallinas G."/>
            <person name="Emri T."/>
            <person name="Fekete E."/>
            <person name="Flipphi M."/>
            <person name="Freyberg S."/>
            <person name="Gallo A."/>
            <person name="Gournas C."/>
            <person name="Habgood R."/>
            <person name="Hainaut M."/>
            <person name="Harispe M.L."/>
            <person name="Henrissat B."/>
            <person name="Hilden K.S."/>
            <person name="Hope R."/>
            <person name="Hossain A."/>
            <person name="Karabika E."/>
            <person name="Karaffa L."/>
            <person name="Karanyi Z."/>
            <person name="Krasevec N."/>
            <person name="Kuo A."/>
            <person name="Kusch H."/>
            <person name="LaButti K."/>
            <person name="Lagendijk E.L."/>
            <person name="Lapidus A."/>
            <person name="Levasseur A."/>
            <person name="Lindquist E."/>
            <person name="Lipzen A."/>
            <person name="Logrieco A.F."/>
            <person name="MacCabe A."/>
            <person name="Maekelae M.R."/>
            <person name="Malavazi I."/>
            <person name="Melin P."/>
            <person name="Meyer V."/>
            <person name="Mielnichuk N."/>
            <person name="Miskei M."/>
            <person name="Molnar A.P."/>
            <person name="Mule G."/>
            <person name="Ngan C.Y."/>
            <person name="Orejas M."/>
            <person name="Orosz E."/>
            <person name="Ouedraogo J.P."/>
            <person name="Overkamp K.M."/>
            <person name="Park H.-S."/>
            <person name="Perrone G."/>
            <person name="Piumi F."/>
            <person name="Punt P.J."/>
            <person name="Ram A.F."/>
            <person name="Ramon A."/>
            <person name="Rauscher S."/>
            <person name="Record E."/>
            <person name="Riano-Pachon D.M."/>
            <person name="Robert V."/>
            <person name="Roehrig J."/>
            <person name="Ruller R."/>
            <person name="Salamov A."/>
            <person name="Salih N.S."/>
            <person name="Samson R.A."/>
            <person name="Sandor E."/>
            <person name="Sanguinetti M."/>
            <person name="Schuetze T."/>
            <person name="Sepcic K."/>
            <person name="Shelest E."/>
            <person name="Sherlock G."/>
            <person name="Sophianopoulou V."/>
            <person name="Squina F.M."/>
            <person name="Sun H."/>
            <person name="Susca A."/>
            <person name="Todd R.B."/>
            <person name="Tsang A."/>
            <person name="Unkles S.E."/>
            <person name="van de Wiele N."/>
            <person name="van Rossen-Uffink D."/>
            <person name="Oliveira J.V."/>
            <person name="Vesth T.C."/>
            <person name="Visser J."/>
            <person name="Yu J.-H."/>
            <person name="Zhou M."/>
            <person name="Andersen M.R."/>
            <person name="Archer D.B."/>
            <person name="Baker S.E."/>
            <person name="Benoit I."/>
            <person name="Brakhage A.A."/>
            <person name="Braus G.H."/>
            <person name="Fischer R."/>
            <person name="Frisvad J.C."/>
            <person name="Goldman G.H."/>
            <person name="Houbraken J."/>
            <person name="Oakley B."/>
            <person name="Pocsi I."/>
            <person name="Scazzocchio C."/>
            <person name="Seiboth B."/>
            <person name="vanKuyk P.A."/>
            <person name="Wortman J."/>
            <person name="Dyer P.S."/>
            <person name="Grigoriev I.V."/>
        </authorList>
    </citation>
    <scope>NUCLEOTIDE SEQUENCE [LARGE SCALE GENOMIC DNA]</scope>
    <source>
        <strain evidence="19">CBS 506.65</strain>
    </source>
</reference>
<organism evidence="18 19">
    <name type="scientific">Penicilliopsis zonata CBS 506.65</name>
    <dbReference type="NCBI Taxonomy" id="1073090"/>
    <lineage>
        <taxon>Eukaryota</taxon>
        <taxon>Fungi</taxon>
        <taxon>Dikarya</taxon>
        <taxon>Ascomycota</taxon>
        <taxon>Pezizomycotina</taxon>
        <taxon>Eurotiomycetes</taxon>
        <taxon>Eurotiomycetidae</taxon>
        <taxon>Eurotiales</taxon>
        <taxon>Aspergillaceae</taxon>
        <taxon>Penicilliopsis</taxon>
    </lineage>
</organism>
<dbReference type="VEuPathDB" id="FungiDB:ASPZODRAFT_65123"/>
<dbReference type="InterPro" id="IPR013320">
    <property type="entry name" value="ConA-like_dom_sf"/>
</dbReference>
<keyword evidence="11" id="KW-0325">Glycoprotein</keyword>
<evidence type="ECO:0000256" key="2">
    <source>
        <dbReference type="ARBA" id="ARBA00004609"/>
    </source>
</evidence>
<evidence type="ECO:0000256" key="1">
    <source>
        <dbReference type="ARBA" id="ARBA00000124"/>
    </source>
</evidence>
<feature type="chain" id="PRO_5009887547" description="endo-1,3(4)-beta-glucanase" evidence="16">
    <location>
        <begin position="23"/>
        <end position="328"/>
    </location>
</feature>
<comment type="similarity">
    <text evidence="3">Belongs to the glycosyl hydrolase 16 family.</text>
</comment>
<accession>A0A1L9SJB4</accession>
<dbReference type="OrthoDB" id="192832at2759"/>
<keyword evidence="12" id="KW-0119">Carbohydrate metabolism</keyword>
<evidence type="ECO:0000256" key="4">
    <source>
        <dbReference type="ARBA" id="ARBA00012599"/>
    </source>
</evidence>
<dbReference type="Pfam" id="PF26113">
    <property type="entry name" value="GH16_XgeA"/>
    <property type="match status" value="1"/>
</dbReference>
<name>A0A1L9SJB4_9EURO</name>
<dbReference type="InterPro" id="IPR050546">
    <property type="entry name" value="Glycosyl_Hydrlase_16"/>
</dbReference>
<keyword evidence="6" id="KW-0336">GPI-anchor</keyword>
<keyword evidence="9" id="KW-0136">Cellulose degradation</keyword>
<dbReference type="GO" id="GO:0098552">
    <property type="term" value="C:side of membrane"/>
    <property type="evidence" value="ECO:0007669"/>
    <property type="project" value="UniProtKB-KW"/>
</dbReference>
<evidence type="ECO:0000259" key="17">
    <source>
        <dbReference type="PROSITE" id="PS51762"/>
    </source>
</evidence>
<keyword evidence="10" id="KW-0472">Membrane</keyword>
<keyword evidence="8" id="KW-0378">Hydrolase</keyword>
<dbReference type="Proteomes" id="UP000184188">
    <property type="component" value="Unassembled WGS sequence"/>
</dbReference>
<dbReference type="PANTHER" id="PTHR10963">
    <property type="entry name" value="GLYCOSYL HYDROLASE-RELATED"/>
    <property type="match status" value="1"/>
</dbReference>
<evidence type="ECO:0000256" key="14">
    <source>
        <dbReference type="ARBA" id="ARBA00023295"/>
    </source>
</evidence>
<evidence type="ECO:0000313" key="19">
    <source>
        <dbReference type="Proteomes" id="UP000184188"/>
    </source>
</evidence>
<evidence type="ECO:0000256" key="13">
    <source>
        <dbReference type="ARBA" id="ARBA00023288"/>
    </source>
</evidence>
<dbReference type="AlphaFoldDB" id="A0A1L9SJB4"/>
<dbReference type="GeneID" id="34615743"/>
<dbReference type="EC" id="3.2.1.6" evidence="4"/>
<sequence>MPSSSLLIGSLAVASIVAPAVARVPGKRSSSESYTLVQTWEGSDFFDYFDFYTGADPTDGFVDYLDKASAESAGLVNITSSGSVYLGVDYTTTLTSSSAGRSSVRLDGTQYFDHGLFIADIQHMPGSICGVWPAFWTTGETWPTDGEIDIIEGVNLMDYNEVVAHTGNTCIMNSTDMTGTLTNADCSETSSTTGCVVEGATGSYGTSFNDGNGGVYAMQWTDDFIKIWFFARDSIPTSITDGTPDVSAFGTPLANLQGSCDIAEQFQAQRFVFDTTFCGDWAGGVFLETTCPISDSSSGTASCVDYVAANPSAFEEAYWEINSIKIYQ</sequence>
<dbReference type="GO" id="GO:0030245">
    <property type="term" value="P:cellulose catabolic process"/>
    <property type="evidence" value="ECO:0007669"/>
    <property type="project" value="UniProtKB-KW"/>
</dbReference>
<dbReference type="Gene3D" id="2.60.120.200">
    <property type="match status" value="1"/>
</dbReference>
<evidence type="ECO:0000313" key="18">
    <source>
        <dbReference type="EMBL" id="OJJ47319.1"/>
    </source>
</evidence>
<dbReference type="InterPro" id="IPR000757">
    <property type="entry name" value="Beta-glucanase-like"/>
</dbReference>
<keyword evidence="19" id="KW-1185">Reference proteome</keyword>
<evidence type="ECO:0000256" key="7">
    <source>
        <dbReference type="ARBA" id="ARBA00022729"/>
    </source>
</evidence>
<feature type="domain" description="GH16" evidence="17">
    <location>
        <begin position="38"/>
        <end position="290"/>
    </location>
</feature>
<evidence type="ECO:0000256" key="11">
    <source>
        <dbReference type="ARBA" id="ARBA00023180"/>
    </source>
</evidence>
<keyword evidence="5" id="KW-1003">Cell membrane</keyword>
<evidence type="ECO:0000256" key="8">
    <source>
        <dbReference type="ARBA" id="ARBA00022801"/>
    </source>
</evidence>
<keyword evidence="15" id="KW-0624">Polysaccharide degradation</keyword>
<evidence type="ECO:0000256" key="3">
    <source>
        <dbReference type="ARBA" id="ARBA00006865"/>
    </source>
</evidence>
<dbReference type="STRING" id="1073090.A0A1L9SJB4"/>
<evidence type="ECO:0000256" key="16">
    <source>
        <dbReference type="SAM" id="SignalP"/>
    </source>
</evidence>
<dbReference type="RefSeq" id="XP_022581829.1">
    <property type="nucleotide sequence ID" value="XM_022729279.1"/>
</dbReference>
<evidence type="ECO:0000256" key="10">
    <source>
        <dbReference type="ARBA" id="ARBA00023136"/>
    </source>
</evidence>
<comment type="catalytic activity">
    <reaction evidence="1">
        <text>Endohydrolysis of (1-&gt;3)- or (1-&gt;4)-linkages in beta-D-glucans when the glucose residue whose reducing group is involved in the linkage to be hydrolyzed is itself substituted at C-3.</text>
        <dbReference type="EC" id="3.2.1.6"/>
    </reaction>
</comment>
<feature type="signal peptide" evidence="16">
    <location>
        <begin position="1"/>
        <end position="22"/>
    </location>
</feature>
<dbReference type="PANTHER" id="PTHR10963:SF58">
    <property type="entry name" value="ENDO-1,3(4)-BETA-GLUCANASE XGEA"/>
    <property type="match status" value="1"/>
</dbReference>
<feature type="non-terminal residue" evidence="18">
    <location>
        <position position="328"/>
    </location>
</feature>
<evidence type="ECO:0000256" key="12">
    <source>
        <dbReference type="ARBA" id="ARBA00023277"/>
    </source>
</evidence>
<evidence type="ECO:0000256" key="5">
    <source>
        <dbReference type="ARBA" id="ARBA00022475"/>
    </source>
</evidence>
<protein>
    <recommendedName>
        <fullName evidence="4">endo-1,3(4)-beta-glucanase</fullName>
        <ecNumber evidence="4">3.2.1.6</ecNumber>
    </recommendedName>
</protein>
<comment type="subcellular location">
    <subcellularLocation>
        <location evidence="2">Cell membrane</location>
        <topology evidence="2">Lipid-anchor</topology>
        <topology evidence="2">GPI-anchor</topology>
    </subcellularLocation>
</comment>
<dbReference type="GO" id="GO:0005886">
    <property type="term" value="C:plasma membrane"/>
    <property type="evidence" value="ECO:0007669"/>
    <property type="project" value="UniProtKB-SubCell"/>
</dbReference>
<keyword evidence="7 16" id="KW-0732">Signal</keyword>